<keyword evidence="2" id="KW-1185">Reference proteome</keyword>
<proteinExistence type="predicted"/>
<dbReference type="Proteomes" id="UP000221384">
    <property type="component" value="Unassembled WGS sequence"/>
</dbReference>
<evidence type="ECO:0000313" key="2">
    <source>
        <dbReference type="Proteomes" id="UP000221384"/>
    </source>
</evidence>
<name>A0ABX4LQF2_9BACT</name>
<dbReference type="NCBIfam" id="TIGR01634">
    <property type="entry name" value="tail_P2_I"/>
    <property type="match status" value="1"/>
</dbReference>
<accession>A0ABX4LQF2</accession>
<sequence length="209" mass="23066">MSDFKSILPPNEDAIERTIEELGASIFNFEELEKVTLDPMKCDASLLPHLALDLDVSILGLDEDEARAYLVNAREIKRLTGSVWAVNKAASSVFGENINVKPWNQVGTVPGTFKIEVDVTEQKSVTEENLNKTIRLIDAAKPESRHLAGITVNMKNNGAYKTSCFTTSSEVGFLYPKPLEDINSSLKHNVATTVYMIEKTVIKPQGVVL</sequence>
<protein>
    <submittedName>
        <fullName evidence="1">Phage tail protein I</fullName>
    </submittedName>
</protein>
<dbReference type="RefSeq" id="WP_099334390.1">
    <property type="nucleotide sequence ID" value="NZ_CP042812.1"/>
</dbReference>
<comment type="caution">
    <text evidence="1">The sequence shown here is derived from an EMBL/GenBank/DDBJ whole genome shotgun (WGS) entry which is preliminary data.</text>
</comment>
<dbReference type="Pfam" id="PF09684">
    <property type="entry name" value="Tail_P2_I"/>
    <property type="match status" value="1"/>
</dbReference>
<evidence type="ECO:0000313" key="1">
    <source>
        <dbReference type="EMBL" id="PHO09782.1"/>
    </source>
</evidence>
<reference evidence="1 2" key="1">
    <citation type="submission" date="2017-09" db="EMBL/GenBank/DDBJ databases">
        <authorList>
            <person name="Perez-Cataluna A."/>
            <person name="Figueras M.J."/>
            <person name="Salas-Masso N."/>
        </authorList>
    </citation>
    <scope>NUCLEOTIDE SEQUENCE [LARGE SCALE GENOMIC DNA]</scope>
    <source>
        <strain evidence="1 2">F138-33</strain>
    </source>
</reference>
<gene>
    <name evidence="1" type="ORF">CPG37_07130</name>
</gene>
<organism evidence="1 2">
    <name type="scientific">Malaciobacter canalis</name>
    <dbReference type="NCBI Taxonomy" id="1912871"/>
    <lineage>
        <taxon>Bacteria</taxon>
        <taxon>Pseudomonadati</taxon>
        <taxon>Campylobacterota</taxon>
        <taxon>Epsilonproteobacteria</taxon>
        <taxon>Campylobacterales</taxon>
        <taxon>Arcobacteraceae</taxon>
        <taxon>Malaciobacter</taxon>
    </lineage>
</organism>
<dbReference type="EMBL" id="NWVW01000007">
    <property type="protein sequence ID" value="PHO09782.1"/>
    <property type="molecule type" value="Genomic_DNA"/>
</dbReference>
<dbReference type="InterPro" id="IPR006521">
    <property type="entry name" value="Tail_protein_I"/>
</dbReference>